<feature type="domain" description="Methyl-accepting transducer" evidence="5">
    <location>
        <begin position="289"/>
        <end position="511"/>
    </location>
</feature>
<comment type="similarity">
    <text evidence="2">Belongs to the methyl-accepting chemotaxis (MCP) protein family.</text>
</comment>
<dbReference type="PROSITE" id="PS50885">
    <property type="entry name" value="HAMP"/>
    <property type="match status" value="1"/>
</dbReference>
<proteinExistence type="inferred from homology"/>
<evidence type="ECO:0000313" key="7">
    <source>
        <dbReference type="EMBL" id="BBO84590.1"/>
    </source>
</evidence>
<dbReference type="KEGG" id="dov:DSCO28_51560"/>
<keyword evidence="4" id="KW-0472">Membrane</keyword>
<dbReference type="GO" id="GO:0004888">
    <property type="term" value="F:transmembrane signaling receptor activity"/>
    <property type="evidence" value="ECO:0007669"/>
    <property type="project" value="InterPro"/>
</dbReference>
<dbReference type="PRINTS" id="PR00260">
    <property type="entry name" value="CHEMTRNSDUCR"/>
</dbReference>
<dbReference type="InterPro" id="IPR004090">
    <property type="entry name" value="Chemotax_Me-accpt_rcpt"/>
</dbReference>
<keyword evidence="4" id="KW-1133">Transmembrane helix</keyword>
<dbReference type="Pfam" id="PF13682">
    <property type="entry name" value="CZB"/>
    <property type="match status" value="1"/>
</dbReference>
<dbReference type="PANTHER" id="PTHR32089:SF112">
    <property type="entry name" value="LYSOZYME-LIKE PROTEIN-RELATED"/>
    <property type="match status" value="1"/>
</dbReference>
<dbReference type="InterPro" id="IPR025991">
    <property type="entry name" value="Chemoreceptor_zinc-bind_dom"/>
</dbReference>
<dbReference type="InterPro" id="IPR003660">
    <property type="entry name" value="HAMP_dom"/>
</dbReference>
<dbReference type="Proteomes" id="UP000425960">
    <property type="component" value="Chromosome"/>
</dbReference>
<feature type="transmembrane region" description="Helical" evidence="4">
    <location>
        <begin position="183"/>
        <end position="205"/>
    </location>
</feature>
<dbReference type="Pfam" id="PF00672">
    <property type="entry name" value="HAMP"/>
    <property type="match status" value="1"/>
</dbReference>
<dbReference type="EMBL" id="AP021876">
    <property type="protein sequence ID" value="BBO84590.1"/>
    <property type="molecule type" value="Genomic_DNA"/>
</dbReference>
<reference evidence="7 8" key="1">
    <citation type="submission" date="2019-11" db="EMBL/GenBank/DDBJ databases">
        <title>Comparative genomics of hydrocarbon-degrading Desulfosarcina strains.</title>
        <authorList>
            <person name="Watanabe M."/>
            <person name="Kojima H."/>
            <person name="Fukui M."/>
        </authorList>
    </citation>
    <scope>NUCLEOTIDE SEQUENCE [LARGE SCALE GENOMIC DNA]</scope>
    <source>
        <strain evidence="7 8">28bB2T</strain>
    </source>
</reference>
<dbReference type="GO" id="GO:0016020">
    <property type="term" value="C:membrane"/>
    <property type="evidence" value="ECO:0007669"/>
    <property type="project" value="InterPro"/>
</dbReference>
<feature type="domain" description="HAMP" evidence="6">
    <location>
        <begin position="202"/>
        <end position="256"/>
    </location>
</feature>
<evidence type="ECO:0000256" key="1">
    <source>
        <dbReference type="ARBA" id="ARBA00023224"/>
    </source>
</evidence>
<sequence length="661" mass="70986">MKIKTKMIVTVTIAVVGVAALSMSSHITMQNNIVMARSVKSETLRMVLSVEKLTSQGQRLNAGIRSSVNTASEDGLQQAEMTRAAMLETLAQLHPVNMPAEIQTYLERLPERIAMIADSGNKLAMAVIDQEFGDIPRFTEQFESTSAELSTVLDGLQKTAVAFLDASLDHMVASSEKGARVSFWASCALIILMIALLFFLLTAVIRPMGRVVAGLKDIAQGEGDLTKRMPDARKDEIGELAHWFNVFSDKLHLTIRQITGSSEILRFSSNMLTELSGSMRDDVQVVENNAGAVKDDADSITSHINAVASAMEETSTNISIIASSAEEMSATIGEIAQNTEKAKAITDDAVSQSEMAADHIGRLGEAVLKVGKVTDTISEISDQTNLLALNATIEAARAGEAGKGFAVVANEIKGLAMETASATREISAQIQDVQEAASGSVEEVAAISTVIQDVNAIVGTIAASIEEQSAVTKEIAGSVAHASEGIGEVNNAMASSAQGVQRMSDQVTGIHQAASEMAHRGFQTKLSAEDLSAIARQVDQLVGQFRLRPAKFDMGTAKGAHLKWRYRLHAVMTGHETLSTESVASHQECEFGRWLSSPAGQAMCMDAAFGDVCEIHESIHQIAHDVVAVSNNGRRQKMTALMEDFERTRQQFFNALDALYQ</sequence>
<dbReference type="GO" id="GO:0007165">
    <property type="term" value="P:signal transduction"/>
    <property type="evidence" value="ECO:0007669"/>
    <property type="project" value="UniProtKB-KW"/>
</dbReference>
<dbReference type="SUPFAM" id="SSF58104">
    <property type="entry name" value="Methyl-accepting chemotaxis protein (MCP) signaling domain"/>
    <property type="match status" value="1"/>
</dbReference>
<dbReference type="RefSeq" id="WP_155312043.1">
    <property type="nucleotide sequence ID" value="NZ_AP021876.1"/>
</dbReference>
<evidence type="ECO:0000259" key="6">
    <source>
        <dbReference type="PROSITE" id="PS50885"/>
    </source>
</evidence>
<keyword evidence="4" id="KW-0812">Transmembrane</keyword>
<name>A0A5K7ZWV7_9BACT</name>
<dbReference type="SMART" id="SM00283">
    <property type="entry name" value="MA"/>
    <property type="match status" value="1"/>
</dbReference>
<gene>
    <name evidence="7" type="ORF">DSCO28_51560</name>
</gene>
<organism evidence="7 8">
    <name type="scientific">Desulfosarcina ovata subsp. sediminis</name>
    <dbReference type="NCBI Taxonomy" id="885957"/>
    <lineage>
        <taxon>Bacteria</taxon>
        <taxon>Pseudomonadati</taxon>
        <taxon>Thermodesulfobacteriota</taxon>
        <taxon>Desulfobacteria</taxon>
        <taxon>Desulfobacterales</taxon>
        <taxon>Desulfosarcinaceae</taxon>
        <taxon>Desulfosarcina</taxon>
    </lineage>
</organism>
<dbReference type="GO" id="GO:0006935">
    <property type="term" value="P:chemotaxis"/>
    <property type="evidence" value="ECO:0007669"/>
    <property type="project" value="InterPro"/>
</dbReference>
<dbReference type="CDD" id="cd06225">
    <property type="entry name" value="HAMP"/>
    <property type="match status" value="1"/>
</dbReference>
<evidence type="ECO:0000256" key="4">
    <source>
        <dbReference type="SAM" id="Phobius"/>
    </source>
</evidence>
<evidence type="ECO:0000256" key="3">
    <source>
        <dbReference type="PROSITE-ProRule" id="PRU00284"/>
    </source>
</evidence>
<dbReference type="Pfam" id="PF00015">
    <property type="entry name" value="MCPsignal"/>
    <property type="match status" value="1"/>
</dbReference>
<evidence type="ECO:0000256" key="2">
    <source>
        <dbReference type="ARBA" id="ARBA00029447"/>
    </source>
</evidence>
<evidence type="ECO:0000259" key="5">
    <source>
        <dbReference type="PROSITE" id="PS50111"/>
    </source>
</evidence>
<dbReference type="Gene3D" id="1.20.120.30">
    <property type="entry name" value="Aspartate receptor, ligand-binding domain"/>
    <property type="match status" value="1"/>
</dbReference>
<keyword evidence="1 3" id="KW-0807">Transducer</keyword>
<dbReference type="AlphaFoldDB" id="A0A5K7ZWV7"/>
<dbReference type="PANTHER" id="PTHR32089">
    <property type="entry name" value="METHYL-ACCEPTING CHEMOTAXIS PROTEIN MCPB"/>
    <property type="match status" value="1"/>
</dbReference>
<dbReference type="Gene3D" id="1.10.8.500">
    <property type="entry name" value="HAMP domain in histidine kinase"/>
    <property type="match status" value="1"/>
</dbReference>
<evidence type="ECO:0000313" key="8">
    <source>
        <dbReference type="Proteomes" id="UP000425960"/>
    </source>
</evidence>
<evidence type="ECO:0008006" key="9">
    <source>
        <dbReference type="Google" id="ProtNLM"/>
    </source>
</evidence>
<dbReference type="InterPro" id="IPR004089">
    <property type="entry name" value="MCPsignal_dom"/>
</dbReference>
<accession>A0A5K7ZWV7</accession>
<dbReference type="SMART" id="SM00304">
    <property type="entry name" value="HAMP"/>
    <property type="match status" value="2"/>
</dbReference>
<protein>
    <recommendedName>
        <fullName evidence="9">Methyl-accepting chemotaxis protein</fullName>
    </recommendedName>
</protein>
<dbReference type="PROSITE" id="PS50111">
    <property type="entry name" value="CHEMOTAXIS_TRANSDUC_2"/>
    <property type="match status" value="1"/>
</dbReference>
<dbReference type="Gene3D" id="1.10.287.950">
    <property type="entry name" value="Methyl-accepting chemotaxis protein"/>
    <property type="match status" value="1"/>
</dbReference>